<dbReference type="UniPathway" id="UPA00124"/>
<dbReference type="InterPro" id="IPR005913">
    <property type="entry name" value="dTDP_dehydrorham_reduct"/>
</dbReference>
<evidence type="ECO:0000256" key="1">
    <source>
        <dbReference type="ARBA" id="ARBA00004781"/>
    </source>
</evidence>
<comment type="similarity">
    <text evidence="2 6">Belongs to the dTDP-4-dehydrorhamnose reductase family.</text>
</comment>
<dbReference type="Gene3D" id="3.40.50.720">
    <property type="entry name" value="NAD(P)-binding Rossmann-like Domain"/>
    <property type="match status" value="1"/>
</dbReference>
<comment type="catalytic activity">
    <reaction evidence="5 6">
        <text>dTDP-beta-L-rhamnose + NADP(+) = dTDP-4-dehydro-beta-L-rhamnose + NADPH + H(+)</text>
        <dbReference type="Rhea" id="RHEA:21796"/>
        <dbReference type="ChEBI" id="CHEBI:15378"/>
        <dbReference type="ChEBI" id="CHEBI:57510"/>
        <dbReference type="ChEBI" id="CHEBI:57783"/>
        <dbReference type="ChEBI" id="CHEBI:58349"/>
        <dbReference type="ChEBI" id="CHEBI:62830"/>
        <dbReference type="EC" id="1.1.1.133"/>
    </reaction>
</comment>
<evidence type="ECO:0000256" key="4">
    <source>
        <dbReference type="ARBA" id="ARBA00017099"/>
    </source>
</evidence>
<dbReference type="GO" id="GO:0019305">
    <property type="term" value="P:dTDP-rhamnose biosynthetic process"/>
    <property type="evidence" value="ECO:0007669"/>
    <property type="project" value="UniProtKB-UniPathway"/>
</dbReference>
<dbReference type="SUPFAM" id="SSF51735">
    <property type="entry name" value="NAD(P)-binding Rossmann-fold domains"/>
    <property type="match status" value="1"/>
</dbReference>
<protein>
    <recommendedName>
        <fullName evidence="4 6">dTDP-4-dehydrorhamnose reductase</fullName>
        <ecNumber evidence="3 6">1.1.1.133</ecNumber>
    </recommendedName>
</protein>
<dbReference type="Proteomes" id="UP000245048">
    <property type="component" value="Unassembled WGS sequence"/>
</dbReference>
<comment type="cofactor">
    <cofactor evidence="6">
        <name>Mg(2+)</name>
        <dbReference type="ChEBI" id="CHEBI:18420"/>
    </cofactor>
    <text evidence="6">Binds 1 Mg(2+) ion per monomer.</text>
</comment>
<dbReference type="InterPro" id="IPR036291">
    <property type="entry name" value="NAD(P)-bd_dom_sf"/>
</dbReference>
<feature type="domain" description="RmlD-like substrate binding" evidence="7">
    <location>
        <begin position="1"/>
        <end position="291"/>
    </location>
</feature>
<dbReference type="OrthoDB" id="9803892at2"/>
<evidence type="ECO:0000256" key="2">
    <source>
        <dbReference type="ARBA" id="ARBA00010944"/>
    </source>
</evidence>
<dbReference type="InterPro" id="IPR029903">
    <property type="entry name" value="RmlD-like-bd"/>
</dbReference>
<dbReference type="EC" id="1.1.1.133" evidence="3 6"/>
<accession>A0A2U1V120</accession>
<evidence type="ECO:0000313" key="8">
    <source>
        <dbReference type="EMBL" id="PWC27608.1"/>
    </source>
</evidence>
<evidence type="ECO:0000256" key="5">
    <source>
        <dbReference type="ARBA" id="ARBA00048200"/>
    </source>
</evidence>
<dbReference type="Gene3D" id="3.90.25.10">
    <property type="entry name" value="UDP-galactose 4-epimerase, domain 1"/>
    <property type="match status" value="1"/>
</dbReference>
<evidence type="ECO:0000259" key="7">
    <source>
        <dbReference type="Pfam" id="PF04321"/>
    </source>
</evidence>
<dbReference type="AlphaFoldDB" id="A0A2U1V120"/>
<proteinExistence type="inferred from homology"/>
<keyword evidence="6" id="KW-0560">Oxidoreductase</keyword>
<dbReference type="PANTHER" id="PTHR10491">
    <property type="entry name" value="DTDP-4-DEHYDRORHAMNOSE REDUCTASE"/>
    <property type="match status" value="1"/>
</dbReference>
<dbReference type="Pfam" id="PF04321">
    <property type="entry name" value="RmlD_sub_bind"/>
    <property type="match status" value="1"/>
</dbReference>
<sequence>MRVLVAGRTGQLALALARRLPQDGHAVTALEAPELDLTDAASIARAVEQAAPEAIINAAAYTAVDRAEDEPELALAINATGAGLLAAAAAARGLPFLHVSTDYVFDGTKGAPYVETDPTAPASVYGRTKQAGEAAVMAANPRSAILRTAWVCSADGNNFLKTMLRLGAERPALSVVADQHGAPTFADDLADAIARMLPRLAAAPAGDPAFGLFHLTGAPWTTWHGFAAEIFAQAEKRGAKVPALSAITTDQYPTKARRPADGRLDCSRITAVHGIQPADWRQSLARCLEQLLPAAPGR</sequence>
<keyword evidence="9" id="KW-1185">Reference proteome</keyword>
<dbReference type="GO" id="GO:0008831">
    <property type="term" value="F:dTDP-4-dehydrorhamnose reductase activity"/>
    <property type="evidence" value="ECO:0007669"/>
    <property type="project" value="UniProtKB-EC"/>
</dbReference>
<dbReference type="NCBIfam" id="TIGR01214">
    <property type="entry name" value="rmlD"/>
    <property type="match status" value="1"/>
</dbReference>
<keyword evidence="6" id="KW-0521">NADP</keyword>
<dbReference type="CDD" id="cd05254">
    <property type="entry name" value="dTDP_HR_like_SDR_e"/>
    <property type="match status" value="1"/>
</dbReference>
<evidence type="ECO:0000313" key="9">
    <source>
        <dbReference type="Proteomes" id="UP000245048"/>
    </source>
</evidence>
<dbReference type="EMBL" id="PDOA01000012">
    <property type="protein sequence ID" value="PWC27608.1"/>
    <property type="molecule type" value="Genomic_DNA"/>
</dbReference>
<evidence type="ECO:0000256" key="3">
    <source>
        <dbReference type="ARBA" id="ARBA00012929"/>
    </source>
</evidence>
<comment type="caution">
    <text evidence="8">The sequence shown here is derived from an EMBL/GenBank/DDBJ whole genome shotgun (WGS) entry which is preliminary data.</text>
</comment>
<gene>
    <name evidence="8" type="primary">rfbD</name>
    <name evidence="8" type="ORF">CR165_16420</name>
</gene>
<dbReference type="RefSeq" id="WP_109518038.1">
    <property type="nucleotide sequence ID" value="NZ_PDOA01000012.1"/>
</dbReference>
<evidence type="ECO:0000256" key="6">
    <source>
        <dbReference type="RuleBase" id="RU364082"/>
    </source>
</evidence>
<comment type="function">
    <text evidence="6">Catalyzes the reduction of dTDP-6-deoxy-L-lyxo-4-hexulose to yield dTDP-L-rhamnose.</text>
</comment>
<name>A0A2U1V120_9PROT</name>
<reference evidence="9" key="1">
    <citation type="submission" date="2017-10" db="EMBL/GenBank/DDBJ databases">
        <authorList>
            <person name="Toshchakov S.V."/>
            <person name="Goeva M.A."/>
        </authorList>
    </citation>
    <scope>NUCLEOTIDE SEQUENCE [LARGE SCALE GENOMIC DNA]</scope>
    <source>
        <strain evidence="9">JR1/69-1-13</strain>
    </source>
</reference>
<organism evidence="8 9">
    <name type="scientific">Teichococcus aestuarii</name>
    <dbReference type="NCBI Taxonomy" id="568898"/>
    <lineage>
        <taxon>Bacteria</taxon>
        <taxon>Pseudomonadati</taxon>
        <taxon>Pseudomonadota</taxon>
        <taxon>Alphaproteobacteria</taxon>
        <taxon>Acetobacterales</taxon>
        <taxon>Roseomonadaceae</taxon>
        <taxon>Roseomonas</taxon>
    </lineage>
</organism>
<comment type="pathway">
    <text evidence="1 6">Carbohydrate biosynthesis; dTDP-L-rhamnose biosynthesis.</text>
</comment>
<dbReference type="PANTHER" id="PTHR10491:SF4">
    <property type="entry name" value="METHIONINE ADENOSYLTRANSFERASE 2 SUBUNIT BETA"/>
    <property type="match status" value="1"/>
</dbReference>